<organism evidence="1 2">
    <name type="scientific">Argiope bruennichi</name>
    <name type="common">Wasp spider</name>
    <name type="synonym">Aranea bruennichi</name>
    <dbReference type="NCBI Taxonomy" id="94029"/>
    <lineage>
        <taxon>Eukaryota</taxon>
        <taxon>Metazoa</taxon>
        <taxon>Ecdysozoa</taxon>
        <taxon>Arthropoda</taxon>
        <taxon>Chelicerata</taxon>
        <taxon>Arachnida</taxon>
        <taxon>Araneae</taxon>
        <taxon>Araneomorphae</taxon>
        <taxon>Entelegynae</taxon>
        <taxon>Araneoidea</taxon>
        <taxon>Araneidae</taxon>
        <taxon>Argiope</taxon>
    </lineage>
</organism>
<evidence type="ECO:0000313" key="1">
    <source>
        <dbReference type="EMBL" id="KAF8795540.1"/>
    </source>
</evidence>
<comment type="caution">
    <text evidence="1">The sequence shown here is derived from an EMBL/GenBank/DDBJ whole genome shotgun (WGS) entry which is preliminary data.</text>
</comment>
<gene>
    <name evidence="1" type="ORF">HNY73_000031</name>
</gene>
<evidence type="ECO:0000313" key="2">
    <source>
        <dbReference type="Proteomes" id="UP000807504"/>
    </source>
</evidence>
<proteinExistence type="predicted"/>
<dbReference type="Proteomes" id="UP000807504">
    <property type="component" value="Unassembled WGS sequence"/>
</dbReference>
<sequence length="169" mass="19769">MFQIILICFLPSRKSDIFDRLKDSQRNELGQGIIYKYHRIRGFADSFRYVVVAKVDAAVTEITKMSSRVEQVENSVQDMRESTTAAILEIEESKERQMLLTVPRALRASPPFLQPLLGRRSRLPILMERTPRTCTRRNSTWLWRQTDGAMSRKHIILRHLFSEKQPMSC</sequence>
<dbReference type="AlphaFoldDB" id="A0A8T0G0Q8"/>
<keyword evidence="2" id="KW-1185">Reference proteome</keyword>
<protein>
    <submittedName>
        <fullName evidence="1">Uncharacterized protein</fullName>
    </submittedName>
</protein>
<accession>A0A8T0G0Q8</accession>
<dbReference type="EMBL" id="JABXBU010000001">
    <property type="protein sequence ID" value="KAF8795540.1"/>
    <property type="molecule type" value="Genomic_DNA"/>
</dbReference>
<name>A0A8T0G0Q8_ARGBR</name>
<reference evidence="1" key="1">
    <citation type="journal article" date="2020" name="bioRxiv">
        <title>Chromosome-level reference genome of the European wasp spider Argiope bruennichi: a resource for studies on range expansion and evolutionary adaptation.</title>
        <authorList>
            <person name="Sheffer M.M."/>
            <person name="Hoppe A."/>
            <person name="Krehenwinkel H."/>
            <person name="Uhl G."/>
            <person name="Kuss A.W."/>
            <person name="Jensen L."/>
            <person name="Jensen C."/>
            <person name="Gillespie R.G."/>
            <person name="Hoff K.J."/>
            <person name="Prost S."/>
        </authorList>
    </citation>
    <scope>NUCLEOTIDE SEQUENCE</scope>
</reference>
<reference evidence="1" key="2">
    <citation type="submission" date="2020-06" db="EMBL/GenBank/DDBJ databases">
        <authorList>
            <person name="Sheffer M."/>
        </authorList>
    </citation>
    <scope>NUCLEOTIDE SEQUENCE</scope>
</reference>